<dbReference type="InterPro" id="IPR000551">
    <property type="entry name" value="MerR-type_HTH_dom"/>
</dbReference>
<feature type="domain" description="HTH merR-type" evidence="3">
    <location>
        <begin position="1"/>
        <end position="69"/>
    </location>
</feature>
<dbReference type="Proteomes" id="UP001432166">
    <property type="component" value="Chromosome"/>
</dbReference>
<protein>
    <submittedName>
        <fullName evidence="4">MerR family transcriptional regulator</fullName>
    </submittedName>
</protein>
<dbReference type="InterPro" id="IPR009061">
    <property type="entry name" value="DNA-bd_dom_put_sf"/>
</dbReference>
<reference evidence="4" key="1">
    <citation type="submission" date="2022-10" db="EMBL/GenBank/DDBJ databases">
        <title>The complete genomes of actinobacterial strains from the NBC collection.</title>
        <authorList>
            <person name="Joergensen T.S."/>
            <person name="Alvarez Arevalo M."/>
            <person name="Sterndorff E.B."/>
            <person name="Faurdal D."/>
            <person name="Vuksanovic O."/>
            <person name="Mourched A.-S."/>
            <person name="Charusanti P."/>
            <person name="Shaw S."/>
            <person name="Blin K."/>
            <person name="Weber T."/>
        </authorList>
    </citation>
    <scope>NUCLEOTIDE SEQUENCE</scope>
    <source>
        <strain evidence="4">NBC_00189</strain>
    </source>
</reference>
<keyword evidence="1" id="KW-0238">DNA-binding</keyword>
<feature type="region of interest" description="Disordered" evidence="2">
    <location>
        <begin position="268"/>
        <end position="304"/>
    </location>
</feature>
<evidence type="ECO:0000256" key="1">
    <source>
        <dbReference type="ARBA" id="ARBA00023125"/>
    </source>
</evidence>
<evidence type="ECO:0000256" key="2">
    <source>
        <dbReference type="SAM" id="MobiDB-lite"/>
    </source>
</evidence>
<name>A0ABZ1JNC1_9ACTN</name>
<dbReference type="PRINTS" id="PR00040">
    <property type="entry name" value="HTHMERR"/>
</dbReference>
<dbReference type="Gene3D" id="1.10.1660.10">
    <property type="match status" value="1"/>
</dbReference>
<dbReference type="EMBL" id="CP108133">
    <property type="protein sequence ID" value="WTP52111.1"/>
    <property type="molecule type" value="Genomic_DNA"/>
</dbReference>
<gene>
    <name evidence="4" type="ORF">OG288_29725</name>
</gene>
<feature type="compositionally biased region" description="Gly residues" evidence="2">
    <location>
        <begin position="280"/>
        <end position="289"/>
    </location>
</feature>
<accession>A0ABZ1JNC1</accession>
<sequence length="304" mass="32204">MRIGELAAAVGVTTRTVRHYHQLGLLTEPERRPNGYRDYGLRHAVALARIRRLTELGLGLPEVRDVLADDAGRDLAEVLAELDDDLARQEAAIRARRLRLRALLDGGRMPVEGPVSPELAAIFGELTRNPEPAIAAKDREMIALLETVAAPKDRERLLSALRATADVPGAAERTHAAYALLDALADADPADPRVEEAAHALAECLPDEALADMGLADLDPADFGPDGPEANGGGGFLSAFLDDFPPAQSAAVLHTIRLLVRRARRAPGHVDPGHVDPGHVGPGHVGPGHVGPAHGESAHGERGL</sequence>
<dbReference type="PROSITE" id="PS50937">
    <property type="entry name" value="HTH_MERR_2"/>
    <property type="match status" value="1"/>
</dbReference>
<dbReference type="InterPro" id="IPR047057">
    <property type="entry name" value="MerR_fam"/>
</dbReference>
<dbReference type="CDD" id="cd00592">
    <property type="entry name" value="HTH_MerR-like"/>
    <property type="match status" value="1"/>
</dbReference>
<evidence type="ECO:0000313" key="5">
    <source>
        <dbReference type="Proteomes" id="UP001432166"/>
    </source>
</evidence>
<dbReference type="PANTHER" id="PTHR30204:SF93">
    <property type="entry name" value="HTH MERR-TYPE DOMAIN-CONTAINING PROTEIN"/>
    <property type="match status" value="1"/>
</dbReference>
<dbReference type="SUPFAM" id="SSF46955">
    <property type="entry name" value="Putative DNA-binding domain"/>
    <property type="match status" value="1"/>
</dbReference>
<evidence type="ECO:0000313" key="4">
    <source>
        <dbReference type="EMBL" id="WTP52111.1"/>
    </source>
</evidence>
<dbReference type="SMART" id="SM00422">
    <property type="entry name" value="HTH_MERR"/>
    <property type="match status" value="1"/>
</dbReference>
<proteinExistence type="predicted"/>
<dbReference type="RefSeq" id="WP_328938684.1">
    <property type="nucleotide sequence ID" value="NZ_CP108133.1"/>
</dbReference>
<keyword evidence="5" id="KW-1185">Reference proteome</keyword>
<evidence type="ECO:0000259" key="3">
    <source>
        <dbReference type="PROSITE" id="PS50937"/>
    </source>
</evidence>
<dbReference type="Pfam" id="PF13411">
    <property type="entry name" value="MerR_1"/>
    <property type="match status" value="1"/>
</dbReference>
<dbReference type="PANTHER" id="PTHR30204">
    <property type="entry name" value="REDOX-CYCLING DRUG-SENSING TRANSCRIPTIONAL ACTIVATOR SOXR"/>
    <property type="match status" value="1"/>
</dbReference>
<organism evidence="4 5">
    <name type="scientific">Streptomyces tauricus</name>
    <dbReference type="NCBI Taxonomy" id="68274"/>
    <lineage>
        <taxon>Bacteria</taxon>
        <taxon>Bacillati</taxon>
        <taxon>Actinomycetota</taxon>
        <taxon>Actinomycetes</taxon>
        <taxon>Kitasatosporales</taxon>
        <taxon>Streptomycetaceae</taxon>
        <taxon>Streptomyces</taxon>
        <taxon>Streptomyces aurantiacus group</taxon>
    </lineage>
</organism>